<feature type="transmembrane region" description="Helical" evidence="13">
    <location>
        <begin position="107"/>
        <end position="127"/>
    </location>
</feature>
<keyword evidence="10 13" id="KW-0472">Membrane</keyword>
<organism evidence="14 15">
    <name type="scientific">Philodulcilactobacillus myokoensis</name>
    <dbReference type="NCBI Taxonomy" id="2929573"/>
    <lineage>
        <taxon>Bacteria</taxon>
        <taxon>Bacillati</taxon>
        <taxon>Bacillota</taxon>
        <taxon>Bacilli</taxon>
        <taxon>Lactobacillales</taxon>
        <taxon>Lactobacillaceae</taxon>
        <taxon>Philodulcilactobacillus</taxon>
    </lineage>
</organism>
<evidence type="ECO:0000256" key="8">
    <source>
        <dbReference type="ARBA" id="ARBA00022989"/>
    </source>
</evidence>
<accession>A0A9W6ES47</accession>
<comment type="similarity">
    <text evidence="2">Belongs to the TMEM175 family.</text>
</comment>
<keyword evidence="7" id="KW-0630">Potassium</keyword>
<dbReference type="GO" id="GO:0005267">
    <property type="term" value="F:potassium channel activity"/>
    <property type="evidence" value="ECO:0007669"/>
    <property type="project" value="UniProtKB-KW"/>
</dbReference>
<evidence type="ECO:0000256" key="9">
    <source>
        <dbReference type="ARBA" id="ARBA00023065"/>
    </source>
</evidence>
<comment type="catalytic activity">
    <reaction evidence="12">
        <text>K(+)(in) = K(+)(out)</text>
        <dbReference type="Rhea" id="RHEA:29463"/>
        <dbReference type="ChEBI" id="CHEBI:29103"/>
    </reaction>
</comment>
<comment type="subcellular location">
    <subcellularLocation>
        <location evidence="1">Membrane</location>
        <topology evidence="1">Multi-pass membrane protein</topology>
    </subcellularLocation>
</comment>
<keyword evidence="8 13" id="KW-1133">Transmembrane helix</keyword>
<comment type="caution">
    <text evidence="14">The sequence shown here is derived from an EMBL/GenBank/DDBJ whole genome shotgun (WGS) entry which is preliminary data.</text>
</comment>
<feature type="transmembrane region" description="Helical" evidence="13">
    <location>
        <begin position="6"/>
        <end position="23"/>
    </location>
</feature>
<feature type="transmembrane region" description="Helical" evidence="13">
    <location>
        <begin position="156"/>
        <end position="187"/>
    </location>
</feature>
<keyword evidence="5 13" id="KW-0812">Transmembrane</keyword>
<evidence type="ECO:0000256" key="1">
    <source>
        <dbReference type="ARBA" id="ARBA00004141"/>
    </source>
</evidence>
<dbReference type="Pfam" id="PF06736">
    <property type="entry name" value="TMEM175"/>
    <property type="match status" value="1"/>
</dbReference>
<keyword evidence="9" id="KW-0406">Ion transport</keyword>
<keyword evidence="3" id="KW-0813">Transport</keyword>
<keyword evidence="4" id="KW-0633">Potassium transport</keyword>
<name>A0A9W6ES47_9LACO</name>
<evidence type="ECO:0000313" key="15">
    <source>
        <dbReference type="Proteomes" id="UP001144204"/>
    </source>
</evidence>
<evidence type="ECO:0000256" key="5">
    <source>
        <dbReference type="ARBA" id="ARBA00022692"/>
    </source>
</evidence>
<protein>
    <submittedName>
        <fullName evidence="14">Membrane protein</fullName>
    </submittedName>
</protein>
<sequence length="200" mass="23094">MNKSRIEAFTDAVIAIILTIMLLELKVPKSLHFSAIFQQLPYIFSYSVGYLYIGITWYNHHYMFSKAHWISNRIFAYNLLWMFITSFIPLATAWVGEGINARGPALFYAFIYLIWTISYMLLSHSIIESEIYLNHMNSAHSIQTMKTYRNLTNPKFVVIALIIWALILIFIPAVQLVAITIFVLAFGTSTNDDGDKMFKN</sequence>
<gene>
    <name evidence="14" type="ORF">WR164_01560</name>
</gene>
<feature type="transmembrane region" description="Helical" evidence="13">
    <location>
        <begin position="75"/>
        <end position="95"/>
    </location>
</feature>
<proteinExistence type="inferred from homology"/>
<dbReference type="InterPro" id="IPR010617">
    <property type="entry name" value="TMEM175-like"/>
</dbReference>
<dbReference type="Proteomes" id="UP001144204">
    <property type="component" value="Unassembled WGS sequence"/>
</dbReference>
<evidence type="ECO:0000256" key="4">
    <source>
        <dbReference type="ARBA" id="ARBA00022538"/>
    </source>
</evidence>
<dbReference type="RefSeq" id="WP_286135634.1">
    <property type="nucleotide sequence ID" value="NZ_BRPL01000002.1"/>
</dbReference>
<feature type="transmembrane region" description="Helical" evidence="13">
    <location>
        <begin position="35"/>
        <end position="55"/>
    </location>
</feature>
<dbReference type="AlphaFoldDB" id="A0A9W6ES47"/>
<dbReference type="GO" id="GO:0016020">
    <property type="term" value="C:membrane"/>
    <property type="evidence" value="ECO:0007669"/>
    <property type="project" value="UniProtKB-SubCell"/>
</dbReference>
<evidence type="ECO:0000256" key="12">
    <source>
        <dbReference type="ARBA" id="ARBA00034430"/>
    </source>
</evidence>
<keyword evidence="15" id="KW-1185">Reference proteome</keyword>
<evidence type="ECO:0000256" key="13">
    <source>
        <dbReference type="SAM" id="Phobius"/>
    </source>
</evidence>
<dbReference type="EMBL" id="BRPL01000002">
    <property type="protein sequence ID" value="GLB46177.1"/>
    <property type="molecule type" value="Genomic_DNA"/>
</dbReference>
<keyword evidence="11" id="KW-0407">Ion channel</keyword>
<evidence type="ECO:0000256" key="2">
    <source>
        <dbReference type="ARBA" id="ARBA00006920"/>
    </source>
</evidence>
<evidence type="ECO:0000256" key="11">
    <source>
        <dbReference type="ARBA" id="ARBA00023303"/>
    </source>
</evidence>
<evidence type="ECO:0000256" key="7">
    <source>
        <dbReference type="ARBA" id="ARBA00022958"/>
    </source>
</evidence>
<evidence type="ECO:0000256" key="3">
    <source>
        <dbReference type="ARBA" id="ARBA00022448"/>
    </source>
</evidence>
<evidence type="ECO:0000256" key="6">
    <source>
        <dbReference type="ARBA" id="ARBA00022826"/>
    </source>
</evidence>
<evidence type="ECO:0000256" key="10">
    <source>
        <dbReference type="ARBA" id="ARBA00023136"/>
    </source>
</evidence>
<dbReference type="GO" id="GO:0015252">
    <property type="term" value="F:proton channel activity"/>
    <property type="evidence" value="ECO:0007669"/>
    <property type="project" value="InterPro"/>
</dbReference>
<reference evidence="14" key="2">
    <citation type="journal article" date="2023" name="PLoS ONE">
        <title>Philodulcilactobacillus myokoensis gen. nov., sp. nov., a fructophilic, acidophilic, and agar-phobic lactic acid bacterium isolated from fermented vegetable extracts.</title>
        <authorList>
            <person name="Kouya T."/>
            <person name="Ishiyama Y."/>
            <person name="Ohashi S."/>
            <person name="Kumakubo R."/>
            <person name="Yamazaki T."/>
            <person name="Otaki T."/>
        </authorList>
    </citation>
    <scope>NUCLEOTIDE SEQUENCE</scope>
    <source>
        <strain evidence="14">WR16-4</strain>
    </source>
</reference>
<reference evidence="14" key="1">
    <citation type="submission" date="2022-07" db="EMBL/GenBank/DDBJ databases">
        <authorList>
            <person name="Kouya T."/>
            <person name="Ishiyama Y."/>
        </authorList>
    </citation>
    <scope>NUCLEOTIDE SEQUENCE</scope>
    <source>
        <strain evidence="14">WR16-4</strain>
    </source>
</reference>
<keyword evidence="6" id="KW-0631">Potassium channel</keyword>
<evidence type="ECO:0000313" key="14">
    <source>
        <dbReference type="EMBL" id="GLB46177.1"/>
    </source>
</evidence>